<evidence type="ECO:0000313" key="1">
    <source>
        <dbReference type="EMBL" id="CAB1431273.1"/>
    </source>
</evidence>
<name>A0A9N7UFY8_PLEPL</name>
<sequence length="101" mass="11404">MRCVLTQHPRRRALPALRAGAPPAPCWRESGTHRGLEREEVNNFSSCMVVSASGVFTTLRLSCPSNDFRSALAPFLHSYSLILYFFSPCPLLYHAPEWHCI</sequence>
<comment type="caution">
    <text evidence="1">The sequence shown here is derived from an EMBL/GenBank/DDBJ whole genome shotgun (WGS) entry which is preliminary data.</text>
</comment>
<keyword evidence="2" id="KW-1185">Reference proteome</keyword>
<dbReference type="AlphaFoldDB" id="A0A9N7UFY8"/>
<gene>
    <name evidence="1" type="ORF">PLEPLA_LOCUS19318</name>
</gene>
<protein>
    <submittedName>
        <fullName evidence="1">Uncharacterized protein</fullName>
    </submittedName>
</protein>
<reference evidence="1" key="1">
    <citation type="submission" date="2020-03" db="EMBL/GenBank/DDBJ databases">
        <authorList>
            <person name="Weist P."/>
        </authorList>
    </citation>
    <scope>NUCLEOTIDE SEQUENCE</scope>
</reference>
<evidence type="ECO:0000313" key="2">
    <source>
        <dbReference type="Proteomes" id="UP001153269"/>
    </source>
</evidence>
<organism evidence="1 2">
    <name type="scientific">Pleuronectes platessa</name>
    <name type="common">European plaice</name>
    <dbReference type="NCBI Taxonomy" id="8262"/>
    <lineage>
        <taxon>Eukaryota</taxon>
        <taxon>Metazoa</taxon>
        <taxon>Chordata</taxon>
        <taxon>Craniata</taxon>
        <taxon>Vertebrata</taxon>
        <taxon>Euteleostomi</taxon>
        <taxon>Actinopterygii</taxon>
        <taxon>Neopterygii</taxon>
        <taxon>Teleostei</taxon>
        <taxon>Neoteleostei</taxon>
        <taxon>Acanthomorphata</taxon>
        <taxon>Carangaria</taxon>
        <taxon>Pleuronectiformes</taxon>
        <taxon>Pleuronectoidei</taxon>
        <taxon>Pleuronectidae</taxon>
        <taxon>Pleuronectes</taxon>
    </lineage>
</organism>
<dbReference type="Proteomes" id="UP001153269">
    <property type="component" value="Unassembled WGS sequence"/>
</dbReference>
<proteinExistence type="predicted"/>
<accession>A0A9N7UFY8</accession>
<dbReference type="EMBL" id="CADEAL010001326">
    <property type="protein sequence ID" value="CAB1431273.1"/>
    <property type="molecule type" value="Genomic_DNA"/>
</dbReference>